<comment type="caution">
    <text evidence="2">The sequence shown here is derived from an EMBL/GenBank/DDBJ whole genome shotgun (WGS) entry which is preliminary data.</text>
</comment>
<organism evidence="2 3">
    <name type="scientific">Salix dunnii</name>
    <dbReference type="NCBI Taxonomy" id="1413687"/>
    <lineage>
        <taxon>Eukaryota</taxon>
        <taxon>Viridiplantae</taxon>
        <taxon>Streptophyta</taxon>
        <taxon>Embryophyta</taxon>
        <taxon>Tracheophyta</taxon>
        <taxon>Spermatophyta</taxon>
        <taxon>Magnoliopsida</taxon>
        <taxon>eudicotyledons</taxon>
        <taxon>Gunneridae</taxon>
        <taxon>Pentapetalae</taxon>
        <taxon>rosids</taxon>
        <taxon>fabids</taxon>
        <taxon>Malpighiales</taxon>
        <taxon>Salicaceae</taxon>
        <taxon>Saliceae</taxon>
        <taxon>Salix</taxon>
    </lineage>
</organism>
<reference evidence="2 3" key="1">
    <citation type="submission" date="2020-10" db="EMBL/GenBank/DDBJ databases">
        <title>Plant Genome Project.</title>
        <authorList>
            <person name="Zhang R.-G."/>
        </authorList>
    </citation>
    <scope>NUCLEOTIDE SEQUENCE [LARGE SCALE GENOMIC DNA]</scope>
    <source>
        <strain evidence="2">FAFU-HL-1</strain>
        <tissue evidence="2">Leaf</tissue>
    </source>
</reference>
<dbReference type="AlphaFoldDB" id="A0A835N6W9"/>
<name>A0A835N6W9_9ROSI</name>
<feature type="region of interest" description="Disordered" evidence="1">
    <location>
        <begin position="217"/>
        <end position="250"/>
    </location>
</feature>
<sequence>MAIIPAAKAASAPIAMAGEFPPPNNKKSSMALCTMAKDVWDAVKSYLDASNSSQDNLTKRLISMDKERGCLYYLKEVGASPTNVLVEKKPRKKLLYYDIVDWAILRKGKDSATLDEKISFDPVKQEVSKHEEGRYERPTQLFQKGYTGRSKNVIVNPSTSYCFQYSSYDIIVSSNDFFKIDYKNKYKSIVVEEKKPLKINFIGELGSLLNQPLLVYSRRQPHEQPPSPTVLPSDSSTSTESKQAGRQETK</sequence>
<accession>A0A835N6W9</accession>
<protein>
    <submittedName>
        <fullName evidence="2">Uncharacterized protein</fullName>
    </submittedName>
</protein>
<proteinExistence type="predicted"/>
<evidence type="ECO:0000256" key="1">
    <source>
        <dbReference type="SAM" id="MobiDB-lite"/>
    </source>
</evidence>
<gene>
    <name evidence="2" type="ORF">SADUNF_Sadunf02G0089400</name>
</gene>
<feature type="compositionally biased region" description="Polar residues" evidence="1">
    <location>
        <begin position="230"/>
        <end position="242"/>
    </location>
</feature>
<dbReference type="EMBL" id="JADGMS010000002">
    <property type="protein sequence ID" value="KAF9687398.1"/>
    <property type="molecule type" value="Genomic_DNA"/>
</dbReference>
<evidence type="ECO:0000313" key="3">
    <source>
        <dbReference type="Proteomes" id="UP000657918"/>
    </source>
</evidence>
<dbReference type="Proteomes" id="UP000657918">
    <property type="component" value="Unassembled WGS sequence"/>
</dbReference>
<evidence type="ECO:0000313" key="2">
    <source>
        <dbReference type="EMBL" id="KAF9687398.1"/>
    </source>
</evidence>
<keyword evidence="3" id="KW-1185">Reference proteome</keyword>